<comment type="caution">
    <text evidence="2">The sequence shown here is derived from an EMBL/GenBank/DDBJ whole genome shotgun (WGS) entry which is preliminary data.</text>
</comment>
<dbReference type="RefSeq" id="WP_367994423.1">
    <property type="nucleotide sequence ID" value="NZ_JBFPJR010000021.1"/>
</dbReference>
<dbReference type="Proteomes" id="UP001556631">
    <property type="component" value="Unassembled WGS sequence"/>
</dbReference>
<protein>
    <submittedName>
        <fullName evidence="2">Uncharacterized protein</fullName>
    </submittedName>
</protein>
<organism evidence="2 3">
    <name type="scientific">Nocardioides eburneus</name>
    <dbReference type="NCBI Taxonomy" id="3231482"/>
    <lineage>
        <taxon>Bacteria</taxon>
        <taxon>Bacillati</taxon>
        <taxon>Actinomycetota</taxon>
        <taxon>Actinomycetes</taxon>
        <taxon>Propionibacteriales</taxon>
        <taxon>Nocardioidaceae</taxon>
        <taxon>Nocardioides</taxon>
    </lineage>
</organism>
<keyword evidence="1" id="KW-0732">Signal</keyword>
<feature type="chain" id="PRO_5047537381" evidence="1">
    <location>
        <begin position="24"/>
        <end position="209"/>
    </location>
</feature>
<name>A0ABV3SZU9_9ACTN</name>
<proteinExistence type="predicted"/>
<sequence length="209" mass="20988">MLKYSAVAAGAAALVAFAAPAMASPPYAVTANGVSSGDVTFSAHSDAITFTVHNSGGDRVMTCSDVTVGGVIHTGTGVNPVASITSSTWQGCAYSGLPVNVTPNHSPSWDLYGTSAATSGNTDDIDGQVRNVNANVSILSGACTFDVTGAANGTFHEASQTIDMNETAGNLVLGNRSSAIGCLNQVNNGDTADFVGTFTVTEGAPIYLS</sequence>
<evidence type="ECO:0000313" key="3">
    <source>
        <dbReference type="Proteomes" id="UP001556631"/>
    </source>
</evidence>
<keyword evidence="3" id="KW-1185">Reference proteome</keyword>
<accession>A0ABV3SZU9</accession>
<reference evidence="2 3" key="1">
    <citation type="submission" date="2024-07" db="EMBL/GenBank/DDBJ databases">
        <authorList>
            <person name="Lee S."/>
            <person name="Kang M."/>
        </authorList>
    </citation>
    <scope>NUCLEOTIDE SEQUENCE [LARGE SCALE GENOMIC DNA]</scope>
    <source>
        <strain evidence="2 3">DS6</strain>
    </source>
</reference>
<dbReference type="EMBL" id="JBFPJR010000021">
    <property type="protein sequence ID" value="MEX0428451.1"/>
    <property type="molecule type" value="Genomic_DNA"/>
</dbReference>
<evidence type="ECO:0000313" key="2">
    <source>
        <dbReference type="EMBL" id="MEX0428451.1"/>
    </source>
</evidence>
<gene>
    <name evidence="2" type="ORF">AB3X52_12540</name>
</gene>
<evidence type="ECO:0000256" key="1">
    <source>
        <dbReference type="SAM" id="SignalP"/>
    </source>
</evidence>
<feature type="signal peptide" evidence="1">
    <location>
        <begin position="1"/>
        <end position="23"/>
    </location>
</feature>